<dbReference type="AlphaFoldDB" id="D7EAX8"/>
<dbReference type="KEGG" id="mev:Metev_1655"/>
<keyword evidence="2" id="KW-1185">Reference proteome</keyword>
<dbReference type="GeneID" id="9347297"/>
<dbReference type="EMBL" id="CP002069">
    <property type="protein sequence ID" value="ADI74495.1"/>
    <property type="molecule type" value="Genomic_DNA"/>
</dbReference>
<gene>
    <name evidence="1" type="ordered locus">Metev_1655</name>
</gene>
<sequence length="143" mass="16996">MVDMGVEAIKNLEDNENHYYVLGTEDKSLGDIYYSETRKEYIFMPYESVMFQSTGFDSETLSDIANFIERLNREMEKEKSSSSIEVTNKTELRDSKNLVERDIITEMEDEFCEWCRKNYAILYVKYSDGSKEFICRHCLFENF</sequence>
<accession>D7EAX8</accession>
<evidence type="ECO:0000313" key="2">
    <source>
        <dbReference type="Proteomes" id="UP000000391"/>
    </source>
</evidence>
<protein>
    <submittedName>
        <fullName evidence="1">Uncharacterized protein</fullName>
    </submittedName>
</protein>
<evidence type="ECO:0000313" key="1">
    <source>
        <dbReference type="EMBL" id="ADI74495.1"/>
    </source>
</evidence>
<name>D7EAX8_METEZ</name>
<dbReference type="HOGENOM" id="CLU_1801687_0_0_2"/>
<proteinExistence type="predicted"/>
<reference evidence="1 2" key="1">
    <citation type="submission" date="2010-06" db="EMBL/GenBank/DDBJ databases">
        <title>Complete sequence chromosome of Methanohalobium evestigatum Z-7303.</title>
        <authorList>
            <consortium name="US DOE Joint Genome Institute"/>
            <person name="Lucas S."/>
            <person name="Copeland A."/>
            <person name="Lapidus A."/>
            <person name="Cheng J.-F."/>
            <person name="Bruce D."/>
            <person name="Goodwin L."/>
            <person name="Pitluck S."/>
            <person name="Saunders E."/>
            <person name="Detter J.C."/>
            <person name="Han C."/>
            <person name="Tapia R."/>
            <person name="Land M."/>
            <person name="Hauser L."/>
            <person name="Kyrpides N."/>
            <person name="Mikhailova N."/>
            <person name="Sieprawska-Lupa M."/>
            <person name="Whitman W.B."/>
            <person name="Anderson I."/>
            <person name="Woyke T."/>
        </authorList>
    </citation>
    <scope>NUCLEOTIDE SEQUENCE [LARGE SCALE GENOMIC DNA]</scope>
    <source>
        <strain evidence="2">ATCC BAA-1072 / DSM 3721 / NBRC 107634 / OCM 161 / Z-7303</strain>
    </source>
</reference>
<dbReference type="Proteomes" id="UP000000391">
    <property type="component" value="Chromosome"/>
</dbReference>
<organism evidence="1 2">
    <name type="scientific">Methanohalobium evestigatum (strain ATCC BAA-1072 / DSM 3721 / NBRC 107634 / OCM 161 / Z-7303)</name>
    <dbReference type="NCBI Taxonomy" id="644295"/>
    <lineage>
        <taxon>Archaea</taxon>
        <taxon>Methanobacteriati</taxon>
        <taxon>Methanobacteriota</taxon>
        <taxon>Stenosarchaea group</taxon>
        <taxon>Methanomicrobia</taxon>
        <taxon>Methanosarcinales</taxon>
        <taxon>Methanosarcinaceae</taxon>
        <taxon>Methanohalobium</taxon>
    </lineage>
</organism>
<dbReference type="RefSeq" id="WP_013195060.1">
    <property type="nucleotide sequence ID" value="NC_014253.1"/>
</dbReference>